<reference evidence="1" key="2">
    <citation type="journal article" date="2024" name="Plant">
        <title>Genomic evolution and insights into agronomic trait innovations of Sesamum species.</title>
        <authorList>
            <person name="Miao H."/>
            <person name="Wang L."/>
            <person name="Qu L."/>
            <person name="Liu H."/>
            <person name="Sun Y."/>
            <person name="Le M."/>
            <person name="Wang Q."/>
            <person name="Wei S."/>
            <person name="Zheng Y."/>
            <person name="Lin W."/>
            <person name="Duan Y."/>
            <person name="Cao H."/>
            <person name="Xiong S."/>
            <person name="Wang X."/>
            <person name="Wei L."/>
            <person name="Li C."/>
            <person name="Ma Q."/>
            <person name="Ju M."/>
            <person name="Zhao R."/>
            <person name="Li G."/>
            <person name="Mu C."/>
            <person name="Tian Q."/>
            <person name="Mei H."/>
            <person name="Zhang T."/>
            <person name="Gao T."/>
            <person name="Zhang H."/>
        </authorList>
    </citation>
    <scope>NUCLEOTIDE SEQUENCE</scope>
    <source>
        <strain evidence="1">KEN1</strain>
    </source>
</reference>
<gene>
    <name evidence="1" type="ORF">Slati_0431900</name>
</gene>
<accession>A0AAW2XVP0</accession>
<comment type="caution">
    <text evidence="1">The sequence shown here is derived from an EMBL/GenBank/DDBJ whole genome shotgun (WGS) entry which is preliminary data.</text>
</comment>
<dbReference type="PANTHER" id="PTHR48475">
    <property type="entry name" value="RIBONUCLEASE H"/>
    <property type="match status" value="1"/>
</dbReference>
<dbReference type="PANTHER" id="PTHR48475:SF2">
    <property type="entry name" value="RIBONUCLEASE H"/>
    <property type="match status" value="1"/>
</dbReference>
<reference evidence="1" key="1">
    <citation type="submission" date="2020-06" db="EMBL/GenBank/DDBJ databases">
        <authorList>
            <person name="Li T."/>
            <person name="Hu X."/>
            <person name="Zhang T."/>
            <person name="Song X."/>
            <person name="Zhang H."/>
            <person name="Dai N."/>
            <person name="Sheng W."/>
            <person name="Hou X."/>
            <person name="Wei L."/>
        </authorList>
    </citation>
    <scope>NUCLEOTIDE SEQUENCE</scope>
    <source>
        <strain evidence="1">KEN1</strain>
        <tissue evidence="1">Leaf</tissue>
    </source>
</reference>
<dbReference type="EMBL" id="JACGWN010000002">
    <property type="protein sequence ID" value="KAL0458047.1"/>
    <property type="molecule type" value="Genomic_DNA"/>
</dbReference>
<sequence length="129" mass="15383">MGLWNHPMICDWRDSFLFVYGTEAIISAEIREETQLISEYDPGKNRTERSFDLEVIEERRDRAYVRILHHKGLMIKCYNRKVRPDHFQVGDLVLKKVEVSKYVGKLDLSWEGPFKVVEVKRWEHTNSKT</sequence>
<organism evidence="1">
    <name type="scientific">Sesamum latifolium</name>
    <dbReference type="NCBI Taxonomy" id="2727402"/>
    <lineage>
        <taxon>Eukaryota</taxon>
        <taxon>Viridiplantae</taxon>
        <taxon>Streptophyta</taxon>
        <taxon>Embryophyta</taxon>
        <taxon>Tracheophyta</taxon>
        <taxon>Spermatophyta</taxon>
        <taxon>Magnoliopsida</taxon>
        <taxon>eudicotyledons</taxon>
        <taxon>Gunneridae</taxon>
        <taxon>Pentapetalae</taxon>
        <taxon>asterids</taxon>
        <taxon>lamiids</taxon>
        <taxon>Lamiales</taxon>
        <taxon>Pedaliaceae</taxon>
        <taxon>Sesamum</taxon>
    </lineage>
</organism>
<evidence type="ECO:0000313" key="1">
    <source>
        <dbReference type="EMBL" id="KAL0458047.1"/>
    </source>
</evidence>
<proteinExistence type="predicted"/>
<dbReference type="AlphaFoldDB" id="A0AAW2XVP0"/>
<protein>
    <submittedName>
        <fullName evidence="1">Uncharacterized protein</fullName>
    </submittedName>
</protein>
<name>A0AAW2XVP0_9LAMI</name>